<proteinExistence type="inferred from homology"/>
<dbReference type="Pfam" id="PF02575">
    <property type="entry name" value="YbaB_DNA_bd"/>
    <property type="match status" value="1"/>
</dbReference>
<dbReference type="Proteomes" id="UP000318478">
    <property type="component" value="Unassembled WGS sequence"/>
</dbReference>
<dbReference type="AlphaFoldDB" id="A0A5C5YUK5"/>
<evidence type="ECO:0000256" key="1">
    <source>
        <dbReference type="ARBA" id="ARBA00023125"/>
    </source>
</evidence>
<comment type="function">
    <text evidence="2">Binds to DNA and alters its conformation. May be involved in regulation of gene expression, nucleoid organization and DNA protection.</text>
</comment>
<dbReference type="SUPFAM" id="SSF82607">
    <property type="entry name" value="YbaB-like"/>
    <property type="match status" value="1"/>
</dbReference>
<evidence type="ECO:0000313" key="3">
    <source>
        <dbReference type="EMBL" id="TWT78510.1"/>
    </source>
</evidence>
<dbReference type="PANTHER" id="PTHR33449">
    <property type="entry name" value="NUCLEOID-ASSOCIATED PROTEIN YBAB"/>
    <property type="match status" value="1"/>
</dbReference>
<protein>
    <recommendedName>
        <fullName evidence="2">Nucleoid-associated protein Pla123a_13030</fullName>
    </recommendedName>
</protein>
<comment type="subunit">
    <text evidence="2">Homodimer.</text>
</comment>
<comment type="subcellular location">
    <subcellularLocation>
        <location evidence="2">Cytoplasm</location>
        <location evidence="2">Nucleoid</location>
    </subcellularLocation>
</comment>
<keyword evidence="2" id="KW-0963">Cytoplasm</keyword>
<dbReference type="OrthoDB" id="288497at2"/>
<dbReference type="InterPro" id="IPR036894">
    <property type="entry name" value="YbaB-like_sf"/>
</dbReference>
<dbReference type="NCBIfam" id="TIGR00103">
    <property type="entry name" value="DNA_YbaB_EbfC"/>
    <property type="match status" value="1"/>
</dbReference>
<dbReference type="HAMAP" id="MF_00274">
    <property type="entry name" value="DNA_YbaB_EbfC"/>
    <property type="match status" value="1"/>
</dbReference>
<keyword evidence="4" id="KW-1185">Reference proteome</keyword>
<organism evidence="3 4">
    <name type="scientific">Posidoniimonas polymericola</name>
    <dbReference type="NCBI Taxonomy" id="2528002"/>
    <lineage>
        <taxon>Bacteria</taxon>
        <taxon>Pseudomonadati</taxon>
        <taxon>Planctomycetota</taxon>
        <taxon>Planctomycetia</taxon>
        <taxon>Pirellulales</taxon>
        <taxon>Lacipirellulaceae</taxon>
        <taxon>Posidoniimonas</taxon>
    </lineage>
</organism>
<keyword evidence="1 2" id="KW-0238">DNA-binding</keyword>
<dbReference type="RefSeq" id="WP_146585029.1">
    <property type="nucleotide sequence ID" value="NZ_SJPO01000002.1"/>
</dbReference>
<dbReference type="GO" id="GO:0043590">
    <property type="term" value="C:bacterial nucleoid"/>
    <property type="evidence" value="ECO:0007669"/>
    <property type="project" value="UniProtKB-UniRule"/>
</dbReference>
<name>A0A5C5YUK5_9BACT</name>
<gene>
    <name evidence="3" type="primary">ybaB</name>
    <name evidence="3" type="ORF">Pla123a_13030</name>
</gene>
<accession>A0A5C5YUK5</accession>
<reference evidence="3 4" key="1">
    <citation type="submission" date="2019-02" db="EMBL/GenBank/DDBJ databases">
        <title>Deep-cultivation of Planctomycetes and their phenomic and genomic characterization uncovers novel biology.</title>
        <authorList>
            <person name="Wiegand S."/>
            <person name="Jogler M."/>
            <person name="Boedeker C."/>
            <person name="Pinto D."/>
            <person name="Vollmers J."/>
            <person name="Rivas-Marin E."/>
            <person name="Kohn T."/>
            <person name="Peeters S.H."/>
            <person name="Heuer A."/>
            <person name="Rast P."/>
            <person name="Oberbeckmann S."/>
            <person name="Bunk B."/>
            <person name="Jeske O."/>
            <person name="Meyerdierks A."/>
            <person name="Storesund J.E."/>
            <person name="Kallscheuer N."/>
            <person name="Luecker S."/>
            <person name="Lage O.M."/>
            <person name="Pohl T."/>
            <person name="Merkel B.J."/>
            <person name="Hornburger P."/>
            <person name="Mueller R.-W."/>
            <person name="Bruemmer F."/>
            <person name="Labrenz M."/>
            <person name="Spormann A.M."/>
            <person name="Op Den Camp H."/>
            <person name="Overmann J."/>
            <person name="Amann R."/>
            <person name="Jetten M.S.M."/>
            <person name="Mascher T."/>
            <person name="Medema M.H."/>
            <person name="Devos D.P."/>
            <person name="Kaster A.-K."/>
            <person name="Ovreas L."/>
            <person name="Rohde M."/>
            <person name="Galperin M.Y."/>
            <person name="Jogler C."/>
        </authorList>
    </citation>
    <scope>NUCLEOTIDE SEQUENCE [LARGE SCALE GENOMIC DNA]</scope>
    <source>
        <strain evidence="3 4">Pla123a</strain>
    </source>
</reference>
<dbReference type="EMBL" id="SJPO01000002">
    <property type="protein sequence ID" value="TWT78510.1"/>
    <property type="molecule type" value="Genomic_DNA"/>
</dbReference>
<dbReference type="Gene3D" id="3.30.1310.10">
    <property type="entry name" value="Nucleoid-associated protein YbaB-like domain"/>
    <property type="match status" value="1"/>
</dbReference>
<comment type="caution">
    <text evidence="3">The sequence shown here is derived from an EMBL/GenBank/DDBJ whole genome shotgun (WGS) entry which is preliminary data.</text>
</comment>
<comment type="similarity">
    <text evidence="2">Belongs to the YbaB/EbfC family.</text>
</comment>
<sequence>MLKGLGNIAGLMKQAQELGGKMQAVQEQLKQVKVTGSAGGGLIEVDANGQAEVLAVRIDAGLLEKQEKEMIEDLLPAAVNDALTQAKQKGAEAIQEVTGGLNLPGLEGLIGGGS</sequence>
<dbReference type="PANTHER" id="PTHR33449:SF1">
    <property type="entry name" value="NUCLEOID-ASSOCIATED PROTEIN YBAB"/>
    <property type="match status" value="1"/>
</dbReference>
<evidence type="ECO:0000313" key="4">
    <source>
        <dbReference type="Proteomes" id="UP000318478"/>
    </source>
</evidence>
<evidence type="ECO:0000256" key="2">
    <source>
        <dbReference type="HAMAP-Rule" id="MF_00274"/>
    </source>
</evidence>
<dbReference type="GO" id="GO:0003677">
    <property type="term" value="F:DNA binding"/>
    <property type="evidence" value="ECO:0007669"/>
    <property type="project" value="UniProtKB-UniRule"/>
</dbReference>
<dbReference type="GO" id="GO:0005829">
    <property type="term" value="C:cytosol"/>
    <property type="evidence" value="ECO:0007669"/>
    <property type="project" value="TreeGrafter"/>
</dbReference>
<dbReference type="InterPro" id="IPR004401">
    <property type="entry name" value="YbaB/EbfC"/>
</dbReference>
<dbReference type="PIRSF" id="PIRSF004555">
    <property type="entry name" value="UCP004555"/>
    <property type="match status" value="1"/>
</dbReference>